<dbReference type="PROSITE" id="PS00028">
    <property type="entry name" value="ZINC_FINGER_C2H2_1"/>
    <property type="match status" value="1"/>
</dbReference>
<keyword evidence="5" id="KW-0804">Transcription</keyword>
<evidence type="ECO:0000259" key="8">
    <source>
        <dbReference type="PROSITE" id="PS00028"/>
    </source>
</evidence>
<reference evidence="9" key="1">
    <citation type="submission" date="2020-05" db="UniProtKB">
        <authorList>
            <consortium name="EnsemblMetazoa"/>
        </authorList>
    </citation>
    <scope>IDENTIFICATION</scope>
    <source>
        <strain evidence="9">FUMOZ</strain>
    </source>
</reference>
<dbReference type="GO" id="GO:0003700">
    <property type="term" value="F:DNA-binding transcription factor activity"/>
    <property type="evidence" value="ECO:0007669"/>
    <property type="project" value="InterPro"/>
</dbReference>
<feature type="region of interest" description="Disordered" evidence="7">
    <location>
        <begin position="273"/>
        <end position="307"/>
    </location>
</feature>
<dbReference type="GO" id="GO:0006357">
    <property type="term" value="P:regulation of transcription by RNA polymerase II"/>
    <property type="evidence" value="ECO:0007669"/>
    <property type="project" value="InterPro"/>
</dbReference>
<evidence type="ECO:0000256" key="1">
    <source>
        <dbReference type="ARBA" id="ARBA00004123"/>
    </source>
</evidence>
<keyword evidence="4" id="KW-0238">DNA-binding</keyword>
<comment type="subcellular location">
    <subcellularLocation>
        <location evidence="1">Nucleus</location>
    </subcellularLocation>
</comment>
<feature type="compositionally biased region" description="Polar residues" evidence="7">
    <location>
        <begin position="273"/>
        <end position="286"/>
    </location>
</feature>
<keyword evidence="6" id="KW-0539">Nucleus</keyword>
<dbReference type="VEuPathDB" id="VectorBase:AFUN2_003913"/>
<feature type="domain" description="C2H2-type" evidence="8">
    <location>
        <begin position="195"/>
        <end position="216"/>
    </location>
</feature>
<dbReference type="EnsemblMetazoa" id="AFUN020356-RA">
    <property type="protein sequence ID" value="AFUN020356-PA"/>
    <property type="gene ID" value="AFUN020356"/>
</dbReference>
<organism evidence="9">
    <name type="scientific">Anopheles funestus</name>
    <name type="common">African malaria mosquito</name>
    <dbReference type="NCBI Taxonomy" id="62324"/>
    <lineage>
        <taxon>Eukaryota</taxon>
        <taxon>Metazoa</taxon>
        <taxon>Ecdysozoa</taxon>
        <taxon>Arthropoda</taxon>
        <taxon>Hexapoda</taxon>
        <taxon>Insecta</taxon>
        <taxon>Pterygota</taxon>
        <taxon>Neoptera</taxon>
        <taxon>Endopterygota</taxon>
        <taxon>Diptera</taxon>
        <taxon>Nematocera</taxon>
        <taxon>Culicoidea</taxon>
        <taxon>Culicidae</taxon>
        <taxon>Anophelinae</taxon>
        <taxon>Anopheles</taxon>
    </lineage>
</organism>
<evidence type="ECO:0000256" key="7">
    <source>
        <dbReference type="SAM" id="MobiDB-lite"/>
    </source>
</evidence>
<dbReference type="GO" id="GO:0003677">
    <property type="term" value="F:DNA binding"/>
    <property type="evidence" value="ECO:0007669"/>
    <property type="project" value="UniProtKB-KW"/>
</dbReference>
<evidence type="ECO:0000256" key="5">
    <source>
        <dbReference type="ARBA" id="ARBA00023163"/>
    </source>
</evidence>
<dbReference type="AlphaFoldDB" id="A0A4Y0BPV2"/>
<comment type="similarity">
    <text evidence="2">Belongs to the NRF1/Ewg family.</text>
</comment>
<sequence length="797" mass="88366">MPQTIEELEEDGSKNMVSNLPLLFADGYPTSLDKITETQLEKFIPFMVHCSLGYVSIPPMTDFNKPPWWPKDLEFTKPFSRPKSFTGDWLLKMRELVVACYDSHDNIYLLRYCADLAKFQPTALRFINNYNSTTSLFERSSNKLLVTFRNENMLYDQERKIKSRKCLLPKPSNSQTCLVSQEEMVMSECFDIYLCDNCDAELYSEGAMAEHERVCHAEQCNAEFAEISDDDDDVIFCGAVLEDEANEQKMVSFLSQNFMLRCTNTTGSSITNAHQSVAKPGSNSTEIECGTAEGSSEGKHHRMPRRSRQVVTLAKCTQIPLSSPLGLFMLKTSKIITTPEYLLERFDRMERFCIAPALPAGVTYPLRPGLKSGGLQEALSAQDRRLPKWMCGKMKTGNGPNGCPVTFKRLADESFEPSQHQYKFPRRQFSNKHRVANFLFYNKLLLQRCQPFTVCMKRLTPAEVQELSLLPGIEREQREAEEAAMLEWQRRKEIAEIAESAMVIDSIDLCSSDEEIETFLVEGDEEQNTQPQASSKRSLSSAYIAHDDIETIVLHMDDSMGSDTNEFTNTSFYGNSSPQQKHNSSNVHSEMDIPKFAKKSFIGTMLSESTYRLNQSLPAGHNNGKLIEGARQRLTAQLYLYPNCSQAAVSMVDDAQFPNGNRLVARKGTSLPLKENLVNGFGSAGGGGCANSANGDSLLVGTGGQYVATPVPVAIQPRTVLGTGPTTKGHEIIGSIPVSFSGSGNSLHPRTSASVVQTLTAASYVTQAVHTHASINHNNSPSTAALSGTTVANLQQN</sequence>
<evidence type="ECO:0000256" key="6">
    <source>
        <dbReference type="ARBA" id="ARBA00023242"/>
    </source>
</evidence>
<dbReference type="VEuPathDB" id="VectorBase:AFUN020356"/>
<evidence type="ECO:0000256" key="2">
    <source>
        <dbReference type="ARBA" id="ARBA00005713"/>
    </source>
</evidence>
<proteinExistence type="inferred from homology"/>
<name>A0A4Y0BPV2_ANOFN</name>
<dbReference type="InterPro" id="IPR019525">
    <property type="entry name" value="Nrf1_NLS/DNA-bd_dimer"/>
</dbReference>
<evidence type="ECO:0000313" key="9">
    <source>
        <dbReference type="EnsemblMetazoa" id="AFUN020356-PA"/>
    </source>
</evidence>
<evidence type="ECO:0000256" key="3">
    <source>
        <dbReference type="ARBA" id="ARBA00023015"/>
    </source>
</evidence>
<dbReference type="InterPro" id="IPR039142">
    <property type="entry name" value="NRF1/Ewg"/>
</dbReference>
<keyword evidence="3" id="KW-0805">Transcription regulation</keyword>
<accession>A0A4Y0BPV2</accession>
<dbReference type="InterPro" id="IPR013087">
    <property type="entry name" value="Znf_C2H2_type"/>
</dbReference>
<evidence type="ECO:0000256" key="4">
    <source>
        <dbReference type="ARBA" id="ARBA00023125"/>
    </source>
</evidence>
<feature type="region of interest" description="Disordered" evidence="7">
    <location>
        <begin position="567"/>
        <end position="588"/>
    </location>
</feature>
<dbReference type="PANTHER" id="PTHR20338">
    <property type="entry name" value="NUCLEAR RESPIRATORY FACTOR 1"/>
    <property type="match status" value="1"/>
</dbReference>
<protein>
    <submittedName>
        <fullName evidence="9">C2H2-type domain-containing protein</fullName>
    </submittedName>
</protein>
<dbReference type="Pfam" id="PF10491">
    <property type="entry name" value="Nrf1_DNA-bind"/>
    <property type="match status" value="1"/>
</dbReference>
<dbReference type="GO" id="GO:0005634">
    <property type="term" value="C:nucleus"/>
    <property type="evidence" value="ECO:0007669"/>
    <property type="project" value="UniProtKB-SubCell"/>
</dbReference>